<sequence>MALRNHAATASKLDLVEQAAIYGSYHNNKYNRLVHLVFVPCIVYAFTLWLAFLPLRVEIPFLTAINPSAFYLSAAHIYVAIQCGYYAILDPIVAGVLTVLFGGFAFHGQYIIATYGLKTAFIIGLILQILGWGAQIAVGHAIFEKRRPAITDSLFQAFVSPYFMAAENMFALGYKPELAKRIDDRTEELLKEYRASLKKAN</sequence>
<dbReference type="OrthoDB" id="2124888at2759"/>
<gene>
    <name evidence="2" type="ORF">PROFUN_05277</name>
</gene>
<reference evidence="2 3" key="1">
    <citation type="journal article" date="2018" name="Genome Biol. Evol.">
        <title>Multiple Roots of Fruiting Body Formation in Amoebozoa.</title>
        <authorList>
            <person name="Hillmann F."/>
            <person name="Forbes G."/>
            <person name="Novohradska S."/>
            <person name="Ferling I."/>
            <person name="Riege K."/>
            <person name="Groth M."/>
            <person name="Westermann M."/>
            <person name="Marz M."/>
            <person name="Spaller T."/>
            <person name="Winckler T."/>
            <person name="Schaap P."/>
            <person name="Glockner G."/>
        </authorList>
    </citation>
    <scope>NUCLEOTIDE SEQUENCE [LARGE SCALE GENOMIC DNA]</scope>
    <source>
        <strain evidence="2 3">Jena</strain>
    </source>
</reference>
<dbReference type="GO" id="GO:0016020">
    <property type="term" value="C:membrane"/>
    <property type="evidence" value="ECO:0007669"/>
    <property type="project" value="GOC"/>
</dbReference>
<dbReference type="EMBL" id="MDYQ01000030">
    <property type="protein sequence ID" value="PRP86495.1"/>
    <property type="molecule type" value="Genomic_DNA"/>
</dbReference>
<feature type="transmembrane region" description="Helical" evidence="1">
    <location>
        <begin position="33"/>
        <end position="53"/>
    </location>
</feature>
<dbReference type="PANTHER" id="PTHR28026:SF9">
    <property type="entry name" value="2-HYDROXY-PALMITIC ACID DIOXYGENASE MPO1"/>
    <property type="match status" value="1"/>
</dbReference>
<comment type="caution">
    <text evidence="2">The sequence shown here is derived from an EMBL/GenBank/DDBJ whole genome shotgun (WGS) entry which is preliminary data.</text>
</comment>
<dbReference type="GO" id="GO:0046521">
    <property type="term" value="P:sphingoid catabolic process"/>
    <property type="evidence" value="ECO:0007669"/>
    <property type="project" value="TreeGrafter"/>
</dbReference>
<keyword evidence="1" id="KW-0472">Membrane</keyword>
<dbReference type="GO" id="GO:0005783">
    <property type="term" value="C:endoplasmic reticulum"/>
    <property type="evidence" value="ECO:0007669"/>
    <property type="project" value="TreeGrafter"/>
</dbReference>
<keyword evidence="1" id="KW-0812">Transmembrane</keyword>
<keyword evidence="3" id="KW-1185">Reference proteome</keyword>
<keyword evidence="1" id="KW-1133">Transmembrane helix</keyword>
<name>A0A2P6NRB2_9EUKA</name>
<accession>A0A2P6NRB2</accession>
<feature type="transmembrane region" description="Helical" evidence="1">
    <location>
        <begin position="119"/>
        <end position="143"/>
    </location>
</feature>
<dbReference type="PANTHER" id="PTHR28026">
    <property type="entry name" value="DUF962 DOMAIN PROTEIN (AFU_ORTHOLOGUE AFUA_8G05310)"/>
    <property type="match status" value="1"/>
</dbReference>
<protein>
    <recommendedName>
        <fullName evidence="4">DUF962 domain-containing protein</fullName>
    </recommendedName>
</protein>
<evidence type="ECO:0000256" key="1">
    <source>
        <dbReference type="SAM" id="Phobius"/>
    </source>
</evidence>
<dbReference type="InterPro" id="IPR009305">
    <property type="entry name" value="Mpo1-like"/>
</dbReference>
<evidence type="ECO:0000313" key="3">
    <source>
        <dbReference type="Proteomes" id="UP000241769"/>
    </source>
</evidence>
<dbReference type="Pfam" id="PF06127">
    <property type="entry name" value="Mpo1-like"/>
    <property type="match status" value="1"/>
</dbReference>
<feature type="transmembrane region" description="Helical" evidence="1">
    <location>
        <begin position="59"/>
        <end position="80"/>
    </location>
</feature>
<dbReference type="InParanoid" id="A0A2P6NRB2"/>
<dbReference type="FunCoup" id="A0A2P6NRB2">
    <property type="interactions" value="62"/>
</dbReference>
<dbReference type="Proteomes" id="UP000241769">
    <property type="component" value="Unassembled WGS sequence"/>
</dbReference>
<feature type="transmembrane region" description="Helical" evidence="1">
    <location>
        <begin position="92"/>
        <end position="113"/>
    </location>
</feature>
<dbReference type="AlphaFoldDB" id="A0A2P6NRB2"/>
<organism evidence="2 3">
    <name type="scientific">Planoprotostelium fungivorum</name>
    <dbReference type="NCBI Taxonomy" id="1890364"/>
    <lineage>
        <taxon>Eukaryota</taxon>
        <taxon>Amoebozoa</taxon>
        <taxon>Evosea</taxon>
        <taxon>Variosea</taxon>
        <taxon>Cavosteliida</taxon>
        <taxon>Cavosteliaceae</taxon>
        <taxon>Planoprotostelium</taxon>
    </lineage>
</organism>
<proteinExistence type="predicted"/>
<evidence type="ECO:0000313" key="2">
    <source>
        <dbReference type="EMBL" id="PRP86495.1"/>
    </source>
</evidence>
<evidence type="ECO:0008006" key="4">
    <source>
        <dbReference type="Google" id="ProtNLM"/>
    </source>
</evidence>